<evidence type="ECO:0000313" key="6">
    <source>
        <dbReference type="EMBL" id="TCL32506.1"/>
    </source>
</evidence>
<evidence type="ECO:0000256" key="4">
    <source>
        <dbReference type="SAM" id="SignalP"/>
    </source>
</evidence>
<accession>A0A4R1PXE3</accession>
<dbReference type="Pfam" id="PF04231">
    <property type="entry name" value="Endonuclease_1"/>
    <property type="match status" value="1"/>
</dbReference>
<keyword evidence="3" id="KW-0378">Hydrolase</keyword>
<keyword evidence="4" id="KW-0732">Signal</keyword>
<dbReference type="GO" id="GO:0016787">
    <property type="term" value="F:hydrolase activity"/>
    <property type="evidence" value="ECO:0007669"/>
    <property type="project" value="UniProtKB-KW"/>
</dbReference>
<evidence type="ECO:0000256" key="1">
    <source>
        <dbReference type="ARBA" id="ARBA00006429"/>
    </source>
</evidence>
<dbReference type="InterPro" id="IPR044925">
    <property type="entry name" value="His-Me_finger_sf"/>
</dbReference>
<evidence type="ECO:0000256" key="3">
    <source>
        <dbReference type="ARBA" id="ARBA00022801"/>
    </source>
</evidence>
<sequence>MRFKLFAASLLLVLIAPLSHAFQVTEAPRTFREAKEIAWTIYAERPVDFYCGCKYEGNRIDLKSCGYSVRKDANRAGRVEWEHVVPAWVIGHQRQCWQKGGRDNCTDNDPAFAAAEADLHNLVPSVGEVNGDRSNFALGMVTDKPTQYGACPMVVNFKEKAAMPPEYARGPAARIYLYMADRYKLRLSSQDRRTYEAWNKMYPVSEWEQWRNQKTACAMGWGNPYVGPVDMASCLGTTSKKAAPIKAAAQATSSSSAYNCSAKKTCGQMASCEEAEFHLNECGNGRLDRDNDGVPCESLCK</sequence>
<name>A0A4R1PXE3_9GAMM</name>
<dbReference type="PANTHER" id="PTHR33607:SF2">
    <property type="entry name" value="ENDONUCLEASE-1"/>
    <property type="match status" value="1"/>
</dbReference>
<dbReference type="Proteomes" id="UP000295169">
    <property type="component" value="Unassembled WGS sequence"/>
</dbReference>
<evidence type="ECO:0000256" key="2">
    <source>
        <dbReference type="ARBA" id="ARBA00022722"/>
    </source>
</evidence>
<feature type="signal peptide" evidence="4">
    <location>
        <begin position="1"/>
        <end position="21"/>
    </location>
</feature>
<evidence type="ECO:0000259" key="5">
    <source>
        <dbReference type="Pfam" id="PF05901"/>
    </source>
</evidence>
<comment type="caution">
    <text evidence="6">The sequence shown here is derived from an EMBL/GenBank/DDBJ whole genome shotgun (WGS) entry which is preliminary data.</text>
</comment>
<reference evidence="6 7" key="1">
    <citation type="submission" date="2019-03" db="EMBL/GenBank/DDBJ databases">
        <title>Genomic Encyclopedia of Type Strains, Phase IV (KMG-IV): sequencing the most valuable type-strain genomes for metagenomic binning, comparative biology and taxonomic classification.</title>
        <authorList>
            <person name="Goeker M."/>
        </authorList>
    </citation>
    <scope>NUCLEOTIDE SEQUENCE [LARGE SCALE GENOMIC DNA]</scope>
    <source>
        <strain evidence="6 7">DSM 2286</strain>
    </source>
</reference>
<feature type="chain" id="PRO_5020540885" evidence="4">
    <location>
        <begin position="22"/>
        <end position="301"/>
    </location>
</feature>
<dbReference type="EMBL" id="SMMU01000007">
    <property type="protein sequence ID" value="TCL32506.1"/>
    <property type="molecule type" value="Genomic_DNA"/>
</dbReference>
<gene>
    <name evidence="6" type="ORF">EV691_10732</name>
</gene>
<dbReference type="Pfam" id="PF05901">
    <property type="entry name" value="Excalibur"/>
    <property type="match status" value="1"/>
</dbReference>
<comment type="similarity">
    <text evidence="1">Belongs to the EndA/NucM nuclease family.</text>
</comment>
<protein>
    <submittedName>
        <fullName evidence="6">Deoxyribonuclease-1</fullName>
    </submittedName>
</protein>
<dbReference type="InterPro" id="IPR008613">
    <property type="entry name" value="Excalibur_Ca-bd_domain"/>
</dbReference>
<dbReference type="PANTHER" id="PTHR33607">
    <property type="entry name" value="ENDONUCLEASE-1"/>
    <property type="match status" value="1"/>
</dbReference>
<organism evidence="6 7">
    <name type="scientific">Azotobacter chroococcum</name>
    <dbReference type="NCBI Taxonomy" id="353"/>
    <lineage>
        <taxon>Bacteria</taxon>
        <taxon>Pseudomonadati</taxon>
        <taxon>Pseudomonadota</taxon>
        <taxon>Gammaproteobacteria</taxon>
        <taxon>Pseudomonadales</taxon>
        <taxon>Pseudomonadaceae</taxon>
        <taxon>Azotobacter</taxon>
    </lineage>
</organism>
<dbReference type="InterPro" id="IPR007346">
    <property type="entry name" value="Endonuclease-I"/>
</dbReference>
<dbReference type="SUPFAM" id="SSF54060">
    <property type="entry name" value="His-Me finger endonucleases"/>
    <property type="match status" value="1"/>
</dbReference>
<dbReference type="GO" id="GO:0004518">
    <property type="term" value="F:nuclease activity"/>
    <property type="evidence" value="ECO:0007669"/>
    <property type="project" value="UniProtKB-KW"/>
</dbReference>
<feature type="domain" description="Excalibur calcium-binding" evidence="5">
    <location>
        <begin position="263"/>
        <end position="297"/>
    </location>
</feature>
<proteinExistence type="inferred from homology"/>
<keyword evidence="2" id="KW-0540">Nuclease</keyword>
<dbReference type="AlphaFoldDB" id="A0A4R1PXE3"/>
<evidence type="ECO:0000313" key="7">
    <source>
        <dbReference type="Proteomes" id="UP000295169"/>
    </source>
</evidence>